<keyword evidence="1" id="KW-0732">Signal</keyword>
<gene>
    <name evidence="2" type="ORF">NA56DRAFT_721476</name>
</gene>
<keyword evidence="3" id="KW-1185">Reference proteome</keyword>
<dbReference type="AlphaFoldDB" id="A0A2J6QN41"/>
<protein>
    <submittedName>
        <fullName evidence="2">Uncharacterized protein</fullName>
    </submittedName>
</protein>
<name>A0A2J6QN41_9HELO</name>
<organism evidence="2 3">
    <name type="scientific">Hyaloscypha hepaticicola</name>
    <dbReference type="NCBI Taxonomy" id="2082293"/>
    <lineage>
        <taxon>Eukaryota</taxon>
        <taxon>Fungi</taxon>
        <taxon>Dikarya</taxon>
        <taxon>Ascomycota</taxon>
        <taxon>Pezizomycotina</taxon>
        <taxon>Leotiomycetes</taxon>
        <taxon>Helotiales</taxon>
        <taxon>Hyaloscyphaceae</taxon>
        <taxon>Hyaloscypha</taxon>
    </lineage>
</organism>
<proteinExistence type="predicted"/>
<evidence type="ECO:0000256" key="1">
    <source>
        <dbReference type="SAM" id="SignalP"/>
    </source>
</evidence>
<sequence length="238" mass="27738">MFIMYFSKCLVLALAASTGVTALPCSNCQHPAELSNPTNTGNVTDITHKNSLARRKTWEEMVHINDWRDYTWDPKEKKKWSKKVQGDFDTVVKSHLPGHIELPSPLLPSSNEELKELYKRAVIEAMLYEDKPTERRRLEFAKLKRVAQDFMIASRCQWNKKDCAVYDEDILKWTHEAWKDHISVWIAPDGHDFLKERVYDPLKEECEKRVEMEALINLGKQLHALGFPQITPLRMCEP</sequence>
<evidence type="ECO:0000313" key="3">
    <source>
        <dbReference type="Proteomes" id="UP000235672"/>
    </source>
</evidence>
<feature type="chain" id="PRO_5014425444" evidence="1">
    <location>
        <begin position="23"/>
        <end position="238"/>
    </location>
</feature>
<dbReference type="Proteomes" id="UP000235672">
    <property type="component" value="Unassembled WGS sequence"/>
</dbReference>
<evidence type="ECO:0000313" key="2">
    <source>
        <dbReference type="EMBL" id="PMD27680.1"/>
    </source>
</evidence>
<reference evidence="2 3" key="1">
    <citation type="submission" date="2016-05" db="EMBL/GenBank/DDBJ databases">
        <title>A degradative enzymes factory behind the ericoid mycorrhizal symbiosis.</title>
        <authorList>
            <consortium name="DOE Joint Genome Institute"/>
            <person name="Martino E."/>
            <person name="Morin E."/>
            <person name="Grelet G."/>
            <person name="Kuo A."/>
            <person name="Kohler A."/>
            <person name="Daghino S."/>
            <person name="Barry K."/>
            <person name="Choi C."/>
            <person name="Cichocki N."/>
            <person name="Clum A."/>
            <person name="Copeland A."/>
            <person name="Hainaut M."/>
            <person name="Haridas S."/>
            <person name="Labutti K."/>
            <person name="Lindquist E."/>
            <person name="Lipzen A."/>
            <person name="Khouja H.-R."/>
            <person name="Murat C."/>
            <person name="Ohm R."/>
            <person name="Olson A."/>
            <person name="Spatafora J."/>
            <person name="Veneault-Fourrey C."/>
            <person name="Henrissat B."/>
            <person name="Grigoriev I."/>
            <person name="Martin F."/>
            <person name="Perotto S."/>
        </authorList>
    </citation>
    <scope>NUCLEOTIDE SEQUENCE [LARGE SCALE GENOMIC DNA]</scope>
    <source>
        <strain evidence="2 3">UAMH 7357</strain>
    </source>
</reference>
<feature type="signal peptide" evidence="1">
    <location>
        <begin position="1"/>
        <end position="22"/>
    </location>
</feature>
<dbReference type="EMBL" id="KZ613465">
    <property type="protein sequence ID" value="PMD27680.1"/>
    <property type="molecule type" value="Genomic_DNA"/>
</dbReference>
<accession>A0A2J6QN41</accession>
<dbReference type="OrthoDB" id="3500453at2759"/>